<sequence length="477" mass="51882">MTMYYSCLIFAILLPFSSAYAANYGKLTIGYYNDKCPGAEYTIANAVQKAVADNRGLCAGVIRLHFHDCFVRGCDGSVLLEKDADNNTPEKLARNNLSLRGFEVINAAKEAVEANCNKTSPVVSCADVLAFAARECVKILGGFSYDVYAGRLDARESKMTMNYYCLIFAILLSFPCAYGDLEPKHYEAKCPGVEDAIANAVAKAEKNNPGICAGVIRLHFHDCFVNGCDGSVLLDSPNSEKTSEDNIGLRGFNVIEAAKIAAEKSCGKPSPPLVSCADVLAYAARDCVNILGGFTYEVVAGRFDSRVSKAEDTIGNLPGANFNVKELKDNFAKKGLSAQDLVALTGAHSIGVAHCLSFKKRFTNVNTSEIDPTYANSLREKCKNGDFLTVSQDHVTSNRLDVQWYKNENQNQVLFFSDWVLRTDSASQSLMNNFAGSNLNLPPLFIKWEPAFIDAMKKMGNIPGGPGEIRKVCNAVN</sequence>
<dbReference type="InterPro" id="IPR019793">
    <property type="entry name" value="Peroxidases_heam-ligand_BS"/>
</dbReference>
<evidence type="ECO:0000256" key="5">
    <source>
        <dbReference type="ARBA" id="ARBA00022617"/>
    </source>
</evidence>
<evidence type="ECO:0000256" key="17">
    <source>
        <dbReference type="PIRSR" id="PIRSR600823-5"/>
    </source>
</evidence>
<comment type="cofactor">
    <cofactor evidence="15">
        <name>Ca(2+)</name>
        <dbReference type="ChEBI" id="CHEBI:29108"/>
    </cofactor>
    <text evidence="15">Binds 2 calcium ions per subunit.</text>
</comment>
<keyword evidence="10 17" id="KW-1015">Disulfide bond</keyword>
<dbReference type="OrthoDB" id="595590at2759"/>
<feature type="chain" id="PRO_5032740407" description="peroxidase" evidence="18">
    <location>
        <begin position="22"/>
        <end position="477"/>
    </location>
</feature>
<dbReference type="Pfam" id="PF00141">
    <property type="entry name" value="peroxidase"/>
    <property type="match status" value="2"/>
</dbReference>
<comment type="cofactor">
    <cofactor evidence="15">
        <name>heme b</name>
        <dbReference type="ChEBI" id="CHEBI:60344"/>
    </cofactor>
    <text evidence="15">Binds 1 heme b (iron(II)-protoporphyrin IX) group per subunit.</text>
</comment>
<evidence type="ECO:0000256" key="14">
    <source>
        <dbReference type="PIRSR" id="PIRSR600823-2"/>
    </source>
</evidence>
<comment type="caution">
    <text evidence="20">The sequence shown here is derived from an EMBL/GenBank/DDBJ whole genome shotgun (WGS) entry which is preliminary data.</text>
</comment>
<keyword evidence="5" id="KW-0349">Heme</keyword>
<keyword evidence="6 15" id="KW-0479">Metal-binding</keyword>
<dbReference type="GO" id="GO:0042744">
    <property type="term" value="P:hydrogen peroxide catabolic process"/>
    <property type="evidence" value="ECO:0007669"/>
    <property type="project" value="UniProtKB-KW"/>
</dbReference>
<feature type="binding site" evidence="15">
    <location>
        <position position="393"/>
    </location>
    <ligand>
        <name>Ca(2+)</name>
        <dbReference type="ChEBI" id="CHEBI:29108"/>
        <label>2</label>
    </ligand>
</feature>
<feature type="binding site" evidence="15">
    <location>
        <position position="401"/>
    </location>
    <ligand>
        <name>Ca(2+)</name>
        <dbReference type="ChEBI" id="CHEBI:29108"/>
        <label>2</label>
    </ligand>
</feature>
<dbReference type="PANTHER" id="PTHR31235">
    <property type="entry name" value="PEROXIDASE 25-RELATED"/>
    <property type="match status" value="1"/>
</dbReference>
<evidence type="ECO:0000256" key="15">
    <source>
        <dbReference type="PIRSR" id="PIRSR600823-3"/>
    </source>
</evidence>
<name>A0A833QHW1_9POAL</name>
<dbReference type="EC" id="1.11.1.7" evidence="3"/>
<dbReference type="GO" id="GO:0020037">
    <property type="term" value="F:heme binding"/>
    <property type="evidence" value="ECO:0007669"/>
    <property type="project" value="InterPro"/>
</dbReference>
<protein>
    <recommendedName>
        <fullName evidence="3">peroxidase</fullName>
        <ecNumber evidence="3">1.11.1.7</ecNumber>
    </recommendedName>
</protein>
<feature type="binding site" evidence="15">
    <location>
        <position position="227"/>
    </location>
    <ligand>
        <name>Ca(2+)</name>
        <dbReference type="ChEBI" id="CHEBI:29108"/>
        <label>1</label>
    </ligand>
</feature>
<keyword evidence="11" id="KW-0325">Glycoprotein</keyword>
<comment type="catalytic activity">
    <reaction evidence="1">
        <text>2 a phenolic donor + H2O2 = 2 a phenolic radical donor + 2 H2O</text>
        <dbReference type="Rhea" id="RHEA:56136"/>
        <dbReference type="ChEBI" id="CHEBI:15377"/>
        <dbReference type="ChEBI" id="CHEBI:16240"/>
        <dbReference type="ChEBI" id="CHEBI:139520"/>
        <dbReference type="ChEBI" id="CHEBI:139521"/>
        <dbReference type="EC" id="1.11.1.7"/>
    </reaction>
</comment>
<feature type="disulfide bond" evidence="17">
    <location>
        <begin position="223"/>
        <end position="228"/>
    </location>
</feature>
<evidence type="ECO:0000256" key="13">
    <source>
        <dbReference type="PIRSR" id="PIRSR600823-1"/>
    </source>
</evidence>
<feature type="binding site" evidence="15">
    <location>
        <position position="240"/>
    </location>
    <ligand>
        <name>Ca(2+)</name>
        <dbReference type="ChEBI" id="CHEBI:29108"/>
        <label>1</label>
    </ligand>
</feature>
<evidence type="ECO:0000256" key="10">
    <source>
        <dbReference type="ARBA" id="ARBA00023157"/>
    </source>
</evidence>
<dbReference type="PROSITE" id="PS50873">
    <property type="entry name" value="PEROXIDASE_4"/>
    <property type="match status" value="2"/>
</dbReference>
<dbReference type="AlphaFoldDB" id="A0A833QHW1"/>
<evidence type="ECO:0000259" key="19">
    <source>
        <dbReference type="PROSITE" id="PS50873"/>
    </source>
</evidence>
<keyword evidence="9 15" id="KW-0408">Iron</keyword>
<feature type="active site" description="Proton acceptor" evidence="13">
    <location>
        <position position="221"/>
    </location>
</feature>
<dbReference type="FunFam" id="1.10.420.10:FF:000006">
    <property type="entry name" value="Peroxidase"/>
    <property type="match status" value="1"/>
</dbReference>
<feature type="binding site" evidence="15">
    <location>
        <position position="222"/>
    </location>
    <ligand>
        <name>Ca(2+)</name>
        <dbReference type="ChEBI" id="CHEBI:29108"/>
        <label>1</label>
    </ligand>
</feature>
<dbReference type="GO" id="GO:0140825">
    <property type="term" value="F:lactoperoxidase activity"/>
    <property type="evidence" value="ECO:0007669"/>
    <property type="project" value="UniProtKB-EC"/>
</dbReference>
<keyword evidence="7 15" id="KW-0106">Calcium</keyword>
<evidence type="ECO:0000256" key="2">
    <source>
        <dbReference type="ARBA" id="ARBA00006873"/>
    </source>
</evidence>
<evidence type="ECO:0000256" key="4">
    <source>
        <dbReference type="ARBA" id="ARBA00022559"/>
    </source>
</evidence>
<dbReference type="InterPro" id="IPR002016">
    <property type="entry name" value="Haem_peroxidase"/>
</dbReference>
<gene>
    <name evidence="20" type="ORF">FCM35_KLT10291</name>
</gene>
<dbReference type="InterPro" id="IPR033905">
    <property type="entry name" value="Secretory_peroxidase"/>
</dbReference>
<feature type="binding site" evidence="15">
    <location>
        <position position="229"/>
    </location>
    <ligand>
        <name>Ca(2+)</name>
        <dbReference type="ChEBI" id="CHEBI:29108"/>
        <label>1</label>
    </ligand>
</feature>
<evidence type="ECO:0000313" key="21">
    <source>
        <dbReference type="Proteomes" id="UP000623129"/>
    </source>
</evidence>
<feature type="disulfide bond" evidence="17">
    <location>
        <begin position="190"/>
        <end position="266"/>
    </location>
</feature>
<keyword evidence="4 20" id="KW-0575">Peroxidase</keyword>
<dbReference type="InterPro" id="IPR010255">
    <property type="entry name" value="Haem_peroxidase_sf"/>
</dbReference>
<evidence type="ECO:0000256" key="1">
    <source>
        <dbReference type="ARBA" id="ARBA00000189"/>
    </source>
</evidence>
<evidence type="ECO:0000256" key="3">
    <source>
        <dbReference type="ARBA" id="ARBA00012313"/>
    </source>
</evidence>
<feature type="domain" description="Plant heme peroxidase family profile" evidence="19">
    <location>
        <begin position="26"/>
        <end position="157"/>
    </location>
</feature>
<feature type="disulfide bond" evidence="17">
    <location>
        <begin position="355"/>
        <end position="382"/>
    </location>
</feature>
<keyword evidence="12" id="KW-0376">Hydrogen peroxide</keyword>
<evidence type="ECO:0000256" key="8">
    <source>
        <dbReference type="ARBA" id="ARBA00023002"/>
    </source>
</evidence>
<dbReference type="PRINTS" id="PR00458">
    <property type="entry name" value="PEROXIDASE"/>
</dbReference>
<proteinExistence type="inferred from homology"/>
<feature type="binding site" evidence="14">
    <location>
        <position position="318"/>
    </location>
    <ligand>
        <name>substrate</name>
    </ligand>
</feature>
<evidence type="ECO:0000256" key="9">
    <source>
        <dbReference type="ARBA" id="ARBA00023004"/>
    </source>
</evidence>
<feature type="domain" description="Plant heme peroxidase family profile" evidence="19">
    <location>
        <begin position="180"/>
        <end position="477"/>
    </location>
</feature>
<feature type="signal peptide" evidence="18">
    <location>
        <begin position="1"/>
        <end position="21"/>
    </location>
</feature>
<keyword evidence="18" id="KW-0732">Signal</keyword>
<evidence type="ECO:0000256" key="6">
    <source>
        <dbReference type="ARBA" id="ARBA00022723"/>
    </source>
</evidence>
<dbReference type="EMBL" id="SWLB01000020">
    <property type="protein sequence ID" value="KAF3325220.1"/>
    <property type="molecule type" value="Genomic_DNA"/>
</dbReference>
<dbReference type="Gene3D" id="1.10.420.10">
    <property type="entry name" value="Peroxidase, domain 2"/>
    <property type="match status" value="1"/>
</dbReference>
<dbReference type="InterPro" id="IPR000823">
    <property type="entry name" value="Peroxidase_pln"/>
</dbReference>
<dbReference type="GO" id="GO:0006979">
    <property type="term" value="P:response to oxidative stress"/>
    <property type="evidence" value="ECO:0007669"/>
    <property type="project" value="InterPro"/>
</dbReference>
<feature type="binding site" description="axial binding residue" evidence="15">
    <location>
        <position position="348"/>
    </location>
    <ligand>
        <name>heme b</name>
        <dbReference type="ChEBI" id="CHEBI:60344"/>
    </ligand>
    <ligandPart>
        <name>Fe</name>
        <dbReference type="ChEBI" id="CHEBI:18248"/>
    </ligandPart>
</feature>
<dbReference type="GO" id="GO:0046872">
    <property type="term" value="F:metal ion binding"/>
    <property type="evidence" value="ECO:0007669"/>
    <property type="project" value="UniProtKB-KW"/>
</dbReference>
<evidence type="ECO:0000256" key="16">
    <source>
        <dbReference type="PIRSR" id="PIRSR600823-4"/>
    </source>
</evidence>
<dbReference type="Gene3D" id="1.10.520.10">
    <property type="match status" value="2"/>
</dbReference>
<organism evidence="20 21">
    <name type="scientific">Carex littledalei</name>
    <dbReference type="NCBI Taxonomy" id="544730"/>
    <lineage>
        <taxon>Eukaryota</taxon>
        <taxon>Viridiplantae</taxon>
        <taxon>Streptophyta</taxon>
        <taxon>Embryophyta</taxon>
        <taxon>Tracheophyta</taxon>
        <taxon>Spermatophyta</taxon>
        <taxon>Magnoliopsida</taxon>
        <taxon>Liliopsida</taxon>
        <taxon>Poales</taxon>
        <taxon>Cyperaceae</taxon>
        <taxon>Cyperoideae</taxon>
        <taxon>Cariceae</taxon>
        <taxon>Carex</taxon>
        <taxon>Carex subgen. Euthyceras</taxon>
    </lineage>
</organism>
<dbReference type="PRINTS" id="PR00461">
    <property type="entry name" value="PLPEROXIDASE"/>
</dbReference>
<dbReference type="Proteomes" id="UP000623129">
    <property type="component" value="Unassembled WGS sequence"/>
</dbReference>
<feature type="disulfide bond" evidence="17">
    <location>
        <begin position="276"/>
        <end position="473"/>
    </location>
</feature>
<dbReference type="SUPFAM" id="SSF48113">
    <property type="entry name" value="Heme-dependent peroxidases"/>
    <property type="match status" value="2"/>
</dbReference>
<dbReference type="PROSITE" id="PS00435">
    <property type="entry name" value="PEROXIDASE_1"/>
    <property type="match status" value="1"/>
</dbReference>
<keyword evidence="21" id="KW-1185">Reference proteome</keyword>
<evidence type="ECO:0000256" key="11">
    <source>
        <dbReference type="ARBA" id="ARBA00023180"/>
    </source>
</evidence>
<evidence type="ECO:0000256" key="18">
    <source>
        <dbReference type="SAM" id="SignalP"/>
    </source>
</evidence>
<reference evidence="20" key="1">
    <citation type="submission" date="2020-01" db="EMBL/GenBank/DDBJ databases">
        <title>Genome sequence of Kobresia littledalei, the first chromosome-level genome in the family Cyperaceae.</title>
        <authorList>
            <person name="Qu G."/>
        </authorList>
    </citation>
    <scope>NUCLEOTIDE SEQUENCE</scope>
    <source>
        <strain evidence="20">C.B.Clarke</strain>
        <tissue evidence="20">Leaf</tissue>
    </source>
</reference>
<evidence type="ECO:0000256" key="7">
    <source>
        <dbReference type="ARBA" id="ARBA00022837"/>
    </source>
</evidence>
<accession>A0A833QHW1</accession>
<feature type="binding site" evidence="15">
    <location>
        <position position="225"/>
    </location>
    <ligand>
        <name>Ca(2+)</name>
        <dbReference type="ChEBI" id="CHEBI:29108"/>
        <label>1</label>
    </ligand>
</feature>
<comment type="similarity">
    <text evidence="2">Belongs to the peroxidase family. Ascorbate peroxidase subfamily.</text>
</comment>
<feature type="site" description="Transition state stabilizer" evidence="16">
    <location>
        <position position="217"/>
    </location>
</feature>
<keyword evidence="8" id="KW-0560">Oxidoreductase</keyword>
<feature type="binding site" evidence="15">
    <location>
        <position position="396"/>
    </location>
    <ligand>
        <name>Ca(2+)</name>
        <dbReference type="ChEBI" id="CHEBI:29108"/>
        <label>2</label>
    </ligand>
</feature>
<dbReference type="CDD" id="cd00693">
    <property type="entry name" value="secretory_peroxidase"/>
    <property type="match status" value="1"/>
</dbReference>
<evidence type="ECO:0000256" key="12">
    <source>
        <dbReference type="ARBA" id="ARBA00023324"/>
    </source>
</evidence>
<evidence type="ECO:0000313" key="20">
    <source>
        <dbReference type="EMBL" id="KAF3325220.1"/>
    </source>
</evidence>
<feature type="binding site" evidence="15">
    <location>
        <position position="231"/>
    </location>
    <ligand>
        <name>Ca(2+)</name>
        <dbReference type="ChEBI" id="CHEBI:29108"/>
        <label>1</label>
    </ligand>
</feature>